<dbReference type="EMBL" id="PGOL01000492">
    <property type="protein sequence ID" value="PKI69553.1"/>
    <property type="molecule type" value="Genomic_DNA"/>
</dbReference>
<dbReference type="AlphaFoldDB" id="A0A2I0KMN7"/>
<proteinExistence type="predicted"/>
<keyword evidence="1" id="KW-0812">Transmembrane</keyword>
<comment type="caution">
    <text evidence="2">The sequence shown here is derived from an EMBL/GenBank/DDBJ whole genome shotgun (WGS) entry which is preliminary data.</text>
</comment>
<keyword evidence="1" id="KW-0472">Membrane</keyword>
<evidence type="ECO:0000313" key="2">
    <source>
        <dbReference type="EMBL" id="PKI69553.1"/>
    </source>
</evidence>
<name>A0A2I0KMN7_PUNGR</name>
<protein>
    <submittedName>
        <fullName evidence="2">Uncharacterized protein</fullName>
    </submittedName>
</protein>
<feature type="transmembrane region" description="Helical" evidence="1">
    <location>
        <begin position="75"/>
        <end position="92"/>
    </location>
</feature>
<evidence type="ECO:0000256" key="1">
    <source>
        <dbReference type="SAM" id="Phobius"/>
    </source>
</evidence>
<organism evidence="2 3">
    <name type="scientific">Punica granatum</name>
    <name type="common">Pomegranate</name>
    <dbReference type="NCBI Taxonomy" id="22663"/>
    <lineage>
        <taxon>Eukaryota</taxon>
        <taxon>Viridiplantae</taxon>
        <taxon>Streptophyta</taxon>
        <taxon>Embryophyta</taxon>
        <taxon>Tracheophyta</taxon>
        <taxon>Spermatophyta</taxon>
        <taxon>Magnoliopsida</taxon>
        <taxon>eudicotyledons</taxon>
        <taxon>Gunneridae</taxon>
        <taxon>Pentapetalae</taxon>
        <taxon>rosids</taxon>
        <taxon>malvids</taxon>
        <taxon>Myrtales</taxon>
        <taxon>Lythraceae</taxon>
        <taxon>Punica</taxon>
    </lineage>
</organism>
<accession>A0A2I0KMN7</accession>
<gene>
    <name evidence="2" type="ORF">CRG98_010036</name>
</gene>
<dbReference type="Proteomes" id="UP000233551">
    <property type="component" value="Unassembled WGS sequence"/>
</dbReference>
<sequence length="131" mass="14908">MARGEIVCHTCHMGATSARPLDVDGKDNAGINLMKKRGMNEIFEFALPIQHFDKPNSLLLYPVLYPRERITRMKMSFNSSLVMGFFICFGLLEPRPEVLHERKGSPSRSLILGSHPSNSFAWVMLGFFYWG</sequence>
<keyword evidence="3" id="KW-1185">Reference proteome</keyword>
<keyword evidence="1" id="KW-1133">Transmembrane helix</keyword>
<feature type="transmembrane region" description="Helical" evidence="1">
    <location>
        <begin position="112"/>
        <end position="130"/>
    </location>
</feature>
<evidence type="ECO:0000313" key="3">
    <source>
        <dbReference type="Proteomes" id="UP000233551"/>
    </source>
</evidence>
<reference evidence="2 3" key="1">
    <citation type="submission" date="2017-11" db="EMBL/GenBank/DDBJ databases">
        <title>De-novo sequencing of pomegranate (Punica granatum L.) genome.</title>
        <authorList>
            <person name="Akparov Z."/>
            <person name="Amiraslanov A."/>
            <person name="Hajiyeva S."/>
            <person name="Abbasov M."/>
            <person name="Kaur K."/>
            <person name="Hamwieh A."/>
            <person name="Solovyev V."/>
            <person name="Salamov A."/>
            <person name="Braich B."/>
            <person name="Kosarev P."/>
            <person name="Mahmoud A."/>
            <person name="Hajiyev E."/>
            <person name="Babayeva S."/>
            <person name="Izzatullayeva V."/>
            <person name="Mammadov A."/>
            <person name="Mammadov A."/>
            <person name="Sharifova S."/>
            <person name="Ojaghi J."/>
            <person name="Eynullazada K."/>
            <person name="Bayramov B."/>
            <person name="Abdulazimova A."/>
            <person name="Shahmuradov I."/>
        </authorList>
    </citation>
    <scope>NUCLEOTIDE SEQUENCE [LARGE SCALE GENOMIC DNA]</scope>
    <source>
        <strain evidence="3">cv. AG2017</strain>
        <tissue evidence="2">Leaf</tissue>
    </source>
</reference>